<evidence type="ECO:0000256" key="1">
    <source>
        <dbReference type="SAM" id="Phobius"/>
    </source>
</evidence>
<evidence type="ECO:0000313" key="4">
    <source>
        <dbReference type="WBParaSite" id="HDID_0000616301-mRNA-1"/>
    </source>
</evidence>
<feature type="transmembrane region" description="Helical" evidence="1">
    <location>
        <begin position="54"/>
        <end position="74"/>
    </location>
</feature>
<evidence type="ECO:0000313" key="3">
    <source>
        <dbReference type="Proteomes" id="UP000274504"/>
    </source>
</evidence>
<dbReference type="SUPFAM" id="SSF103473">
    <property type="entry name" value="MFS general substrate transporter"/>
    <property type="match status" value="1"/>
</dbReference>
<dbReference type="InterPro" id="IPR036259">
    <property type="entry name" value="MFS_trans_sf"/>
</dbReference>
<dbReference type="STRING" id="6216.A0A0R3SMJ8"/>
<dbReference type="EMBL" id="UYSG01004377">
    <property type="protein sequence ID" value="VDL58479.1"/>
    <property type="molecule type" value="Genomic_DNA"/>
</dbReference>
<dbReference type="Proteomes" id="UP000274504">
    <property type="component" value="Unassembled WGS sequence"/>
</dbReference>
<feature type="transmembrane region" description="Helical" evidence="1">
    <location>
        <begin position="20"/>
        <end position="47"/>
    </location>
</feature>
<gene>
    <name evidence="2" type="ORF">HDID_LOCUS6161</name>
</gene>
<protein>
    <submittedName>
        <fullName evidence="4">MFS domain-containing protein</fullName>
    </submittedName>
</protein>
<sequence length="109" mass="12068">MVIRPDTHPEAFVPVPPDGGWGWIVVAAAFLTNLIIDGICVSFGIMVTDLVEHFNTSVASVMLLGSLLVGMYQIAGEYIVLIYDRIAIFVNFRNIFIGFLCLIIFDECQ</sequence>
<keyword evidence="1" id="KW-0812">Transmembrane</keyword>
<dbReference type="WBParaSite" id="HDID_0000616301-mRNA-1">
    <property type="protein sequence ID" value="HDID_0000616301-mRNA-1"/>
    <property type="gene ID" value="HDID_0000616301"/>
</dbReference>
<reference evidence="4" key="1">
    <citation type="submission" date="2017-02" db="UniProtKB">
        <authorList>
            <consortium name="WormBaseParasite"/>
        </authorList>
    </citation>
    <scope>IDENTIFICATION</scope>
</reference>
<reference evidence="2 3" key="2">
    <citation type="submission" date="2018-11" db="EMBL/GenBank/DDBJ databases">
        <authorList>
            <consortium name="Pathogen Informatics"/>
        </authorList>
    </citation>
    <scope>NUCLEOTIDE SEQUENCE [LARGE SCALE GENOMIC DNA]</scope>
</reference>
<feature type="transmembrane region" description="Helical" evidence="1">
    <location>
        <begin position="86"/>
        <end position="105"/>
    </location>
</feature>
<accession>A0A0R3SMJ8</accession>
<dbReference type="OrthoDB" id="6277934at2759"/>
<organism evidence="4">
    <name type="scientific">Hymenolepis diminuta</name>
    <name type="common">Rat tapeworm</name>
    <dbReference type="NCBI Taxonomy" id="6216"/>
    <lineage>
        <taxon>Eukaryota</taxon>
        <taxon>Metazoa</taxon>
        <taxon>Spiralia</taxon>
        <taxon>Lophotrochozoa</taxon>
        <taxon>Platyhelminthes</taxon>
        <taxon>Cestoda</taxon>
        <taxon>Eucestoda</taxon>
        <taxon>Cyclophyllidea</taxon>
        <taxon>Hymenolepididae</taxon>
        <taxon>Hymenolepis</taxon>
    </lineage>
</organism>
<keyword evidence="1" id="KW-0472">Membrane</keyword>
<evidence type="ECO:0000313" key="2">
    <source>
        <dbReference type="EMBL" id="VDL58479.1"/>
    </source>
</evidence>
<proteinExistence type="predicted"/>
<keyword evidence="1" id="KW-1133">Transmembrane helix</keyword>
<dbReference type="AlphaFoldDB" id="A0A0R3SMJ8"/>
<name>A0A0R3SMJ8_HYMDI</name>